<dbReference type="EMBL" id="RSEC01000058">
    <property type="protein sequence ID" value="RSD14368.1"/>
    <property type="molecule type" value="Genomic_DNA"/>
</dbReference>
<dbReference type="Proteomes" id="UP000267081">
    <property type="component" value="Unassembled WGS sequence"/>
</dbReference>
<reference evidence="2 3" key="1">
    <citation type="submission" date="2018-12" db="EMBL/GenBank/DDBJ databases">
        <title>Amycolatopsis eburnea sp. nov. actinomycete associate with arbuscular mycorrhiza fungal spore.</title>
        <authorList>
            <person name="Lumyong S."/>
            <person name="Chaiya L."/>
        </authorList>
    </citation>
    <scope>NUCLEOTIDE SEQUENCE [LARGE SCALE GENOMIC DNA]</scope>
    <source>
        <strain evidence="2 3">GLM-1</strain>
    </source>
</reference>
<evidence type="ECO:0000259" key="1">
    <source>
        <dbReference type="Pfam" id="PF12680"/>
    </source>
</evidence>
<dbReference type="InterPro" id="IPR032710">
    <property type="entry name" value="NTF2-like_dom_sf"/>
</dbReference>
<gene>
    <name evidence="2" type="ORF">EIY87_31170</name>
</gene>
<accession>A0A427T5Z2</accession>
<keyword evidence="3" id="KW-1185">Reference proteome</keyword>
<dbReference type="Pfam" id="PF12680">
    <property type="entry name" value="SnoaL_2"/>
    <property type="match status" value="1"/>
</dbReference>
<dbReference type="InterPro" id="IPR037401">
    <property type="entry name" value="SnoaL-like"/>
</dbReference>
<comment type="caution">
    <text evidence="2">The sequence shown here is derived from an EMBL/GenBank/DDBJ whole genome shotgun (WGS) entry which is preliminary data.</text>
</comment>
<organism evidence="2 3">
    <name type="scientific">Amycolatopsis eburnea</name>
    <dbReference type="NCBI Taxonomy" id="2267691"/>
    <lineage>
        <taxon>Bacteria</taxon>
        <taxon>Bacillati</taxon>
        <taxon>Actinomycetota</taxon>
        <taxon>Actinomycetes</taxon>
        <taxon>Pseudonocardiales</taxon>
        <taxon>Pseudonocardiaceae</taxon>
        <taxon>Amycolatopsis</taxon>
    </lineage>
</organism>
<protein>
    <recommendedName>
        <fullName evidence="1">SnoaL-like domain-containing protein</fullName>
    </recommendedName>
</protein>
<proteinExistence type="predicted"/>
<evidence type="ECO:0000313" key="2">
    <source>
        <dbReference type="EMBL" id="RSD14368.1"/>
    </source>
</evidence>
<dbReference type="OrthoDB" id="3681559at2"/>
<dbReference type="Gene3D" id="3.10.450.50">
    <property type="match status" value="1"/>
</dbReference>
<evidence type="ECO:0000313" key="3">
    <source>
        <dbReference type="Proteomes" id="UP000267081"/>
    </source>
</evidence>
<dbReference type="AlphaFoldDB" id="A0A427T5Z2"/>
<dbReference type="SUPFAM" id="SSF54427">
    <property type="entry name" value="NTF2-like"/>
    <property type="match status" value="1"/>
</dbReference>
<name>A0A427T5Z2_9PSEU</name>
<sequence length="147" mass="16409">MPSAPEKVFRRLLDLLLQKEMDAVADLWAAGGTAEFPFAAGDAPRRLTGREEVRGYLAGYPELLDVREVAALTVRPTEDANTAVIEWTAEGRAVRTGERYRLDYVVVLTVREEQITVYRDYWSPLATARAAGRLPELIASLDRDDVS</sequence>
<feature type="domain" description="SnoaL-like" evidence="1">
    <location>
        <begin position="10"/>
        <end position="117"/>
    </location>
</feature>